<evidence type="ECO:0000313" key="1">
    <source>
        <dbReference type="EMBL" id="KAI3795557.1"/>
    </source>
</evidence>
<evidence type="ECO:0000313" key="2">
    <source>
        <dbReference type="Proteomes" id="UP001056120"/>
    </source>
</evidence>
<reference evidence="2" key="1">
    <citation type="journal article" date="2022" name="Mol. Ecol. Resour.">
        <title>The genomes of chicory, endive, great burdock and yacon provide insights into Asteraceae palaeo-polyploidization history and plant inulin production.</title>
        <authorList>
            <person name="Fan W."/>
            <person name="Wang S."/>
            <person name="Wang H."/>
            <person name="Wang A."/>
            <person name="Jiang F."/>
            <person name="Liu H."/>
            <person name="Zhao H."/>
            <person name="Xu D."/>
            <person name="Zhang Y."/>
        </authorList>
    </citation>
    <scope>NUCLEOTIDE SEQUENCE [LARGE SCALE GENOMIC DNA]</scope>
    <source>
        <strain evidence="2">cv. Yunnan</strain>
    </source>
</reference>
<keyword evidence="2" id="KW-1185">Reference proteome</keyword>
<protein>
    <submittedName>
        <fullName evidence="1">Uncharacterized protein</fullName>
    </submittedName>
</protein>
<dbReference type="Proteomes" id="UP001056120">
    <property type="component" value="Linkage Group LG12"/>
</dbReference>
<gene>
    <name evidence="1" type="ORF">L1987_38212</name>
</gene>
<sequence>MLPGKASIWSIPLPAWIPDLRHYAPGVQIILAGIKLEAAIKVVLQPQKQKKKKKHKSQRACTVTLAQDFRPD</sequence>
<organism evidence="1 2">
    <name type="scientific">Smallanthus sonchifolius</name>
    <dbReference type="NCBI Taxonomy" id="185202"/>
    <lineage>
        <taxon>Eukaryota</taxon>
        <taxon>Viridiplantae</taxon>
        <taxon>Streptophyta</taxon>
        <taxon>Embryophyta</taxon>
        <taxon>Tracheophyta</taxon>
        <taxon>Spermatophyta</taxon>
        <taxon>Magnoliopsida</taxon>
        <taxon>eudicotyledons</taxon>
        <taxon>Gunneridae</taxon>
        <taxon>Pentapetalae</taxon>
        <taxon>asterids</taxon>
        <taxon>campanulids</taxon>
        <taxon>Asterales</taxon>
        <taxon>Asteraceae</taxon>
        <taxon>Asteroideae</taxon>
        <taxon>Heliantheae alliance</taxon>
        <taxon>Millerieae</taxon>
        <taxon>Smallanthus</taxon>
    </lineage>
</organism>
<reference evidence="1 2" key="2">
    <citation type="journal article" date="2022" name="Mol. Ecol. Resour.">
        <title>The genomes of chicory, endive, great burdock and yacon provide insights into Asteraceae paleo-polyploidization history and plant inulin production.</title>
        <authorList>
            <person name="Fan W."/>
            <person name="Wang S."/>
            <person name="Wang H."/>
            <person name="Wang A."/>
            <person name="Jiang F."/>
            <person name="Liu H."/>
            <person name="Zhao H."/>
            <person name="Xu D."/>
            <person name="Zhang Y."/>
        </authorList>
    </citation>
    <scope>NUCLEOTIDE SEQUENCE [LARGE SCALE GENOMIC DNA]</scope>
    <source>
        <strain evidence="2">cv. Yunnan</strain>
        <tissue evidence="1">Leaves</tissue>
    </source>
</reference>
<accession>A0ACB9HIV9</accession>
<comment type="caution">
    <text evidence="1">The sequence shown here is derived from an EMBL/GenBank/DDBJ whole genome shotgun (WGS) entry which is preliminary data.</text>
</comment>
<name>A0ACB9HIV9_9ASTR</name>
<proteinExistence type="predicted"/>
<dbReference type="EMBL" id="CM042029">
    <property type="protein sequence ID" value="KAI3795557.1"/>
    <property type="molecule type" value="Genomic_DNA"/>
</dbReference>